<dbReference type="PIRSF" id="PIRSF001439">
    <property type="entry name" value="CryM"/>
    <property type="match status" value="1"/>
</dbReference>
<dbReference type="InterPro" id="IPR036291">
    <property type="entry name" value="NAD(P)-bd_dom_sf"/>
</dbReference>
<dbReference type="Gene3D" id="3.30.1780.10">
    <property type="entry name" value="ornithine cyclodeaminase, domain 1"/>
    <property type="match status" value="1"/>
</dbReference>
<comment type="caution">
    <text evidence="1">The sequence shown here is derived from an EMBL/GenBank/DDBJ whole genome shotgun (WGS) entry which is preliminary data.</text>
</comment>
<dbReference type="AlphaFoldDB" id="A0A0W1B2A9"/>
<dbReference type="PANTHER" id="PTHR13812:SF19">
    <property type="entry name" value="KETIMINE REDUCTASE MU-CRYSTALLIN"/>
    <property type="match status" value="1"/>
</dbReference>
<dbReference type="PANTHER" id="PTHR13812">
    <property type="entry name" value="KETIMINE REDUCTASE MU-CRYSTALLIN"/>
    <property type="match status" value="1"/>
</dbReference>
<dbReference type="Proteomes" id="UP000054709">
    <property type="component" value="Unassembled WGS sequence"/>
</dbReference>
<dbReference type="InterPro" id="IPR023401">
    <property type="entry name" value="ODC_N"/>
</dbReference>
<dbReference type="SUPFAM" id="SSF51735">
    <property type="entry name" value="NAD(P)-binding Rossmann-fold domains"/>
    <property type="match status" value="1"/>
</dbReference>
<accession>A0A0W1B2A9</accession>
<dbReference type="Pfam" id="PF02423">
    <property type="entry name" value="OCD_Mu_crystall"/>
    <property type="match status" value="1"/>
</dbReference>
<dbReference type="OrthoDB" id="9792005at2"/>
<reference evidence="1 2" key="1">
    <citation type="journal article" date="2015" name="Int. Biodeterior. Biodegradation">
        <title>Physiological and genetic screening methods for the isolation of methyl tert-butyl ether-degrading bacteria for bioremediation purposes.</title>
        <authorList>
            <person name="Guisado I.M."/>
            <person name="Purswani J."/>
            <person name="Gonzalez Lopez J."/>
            <person name="Pozo C."/>
        </authorList>
    </citation>
    <scope>NUCLEOTIDE SEQUENCE [LARGE SCALE GENOMIC DNA]</scope>
    <source>
        <strain evidence="1 2">SH7</strain>
    </source>
</reference>
<name>A0A0W1B2A9_9BACL</name>
<organism evidence="1 2">
    <name type="scientific">Paenibacillus etheri</name>
    <dbReference type="NCBI Taxonomy" id="1306852"/>
    <lineage>
        <taxon>Bacteria</taxon>
        <taxon>Bacillati</taxon>
        <taxon>Bacillota</taxon>
        <taxon>Bacilli</taxon>
        <taxon>Bacillales</taxon>
        <taxon>Paenibacillaceae</taxon>
        <taxon>Paenibacillus</taxon>
    </lineage>
</organism>
<proteinExistence type="predicted"/>
<dbReference type="EMBL" id="LCZJ02000017">
    <property type="protein sequence ID" value="KTD87746.1"/>
    <property type="molecule type" value="Genomic_DNA"/>
</dbReference>
<dbReference type="InterPro" id="IPR003462">
    <property type="entry name" value="ODC_Mu_crystall"/>
</dbReference>
<protein>
    <submittedName>
        <fullName evidence="1">2,3-diaminopropionate biosynthesis protein SbnB</fullName>
    </submittedName>
</protein>
<dbReference type="GO" id="GO:0005737">
    <property type="term" value="C:cytoplasm"/>
    <property type="evidence" value="ECO:0007669"/>
    <property type="project" value="TreeGrafter"/>
</dbReference>
<evidence type="ECO:0000313" key="1">
    <source>
        <dbReference type="EMBL" id="KTD87746.1"/>
    </source>
</evidence>
<sequence length="321" mass="35924">MLYLNDRDIQSVGVDWPTLVESIETAVNIIDSGDYVQPVKPYLRYKNPQNRIIAMPAYVGGEVNAAGIKWISSFPDNIQAGLPRAHSIIVLNDPSTGQPSAVLNSPLPSIVRTASLSGVMIRYFMQARSVERIHLGIIGWGPIGQYHTQMVTALYGDRIERIRIFDIKGVDLSGVSSLYSDRMEVAETWADVYQHSNIFITCTVSEHRYIDLPPEKGSLLLNVSLRDYKPKALASVKAIIVDDWDEVCRENTDIEQLHLEQGLTRTDTRMITDVVMRHSLAEFGEDEPIFFCPMGMAVFDIAIAVYYVNKARDSGIGTELE</sequence>
<evidence type="ECO:0000313" key="2">
    <source>
        <dbReference type="Proteomes" id="UP000054709"/>
    </source>
</evidence>
<dbReference type="Gene3D" id="3.40.50.720">
    <property type="entry name" value="NAD(P)-binding Rossmann-like Domain"/>
    <property type="match status" value="1"/>
</dbReference>
<keyword evidence="2" id="KW-1185">Reference proteome</keyword>
<gene>
    <name evidence="1" type="ORF">UQ64_08250</name>
</gene>
<dbReference type="RefSeq" id="WP_060622401.1">
    <property type="nucleotide sequence ID" value="NZ_LCZJ02000017.1"/>
</dbReference>